<evidence type="ECO:0000256" key="9">
    <source>
        <dbReference type="SAM" id="Phobius"/>
    </source>
</evidence>
<sequence length="750" mass="84058">MLRIFKYLKKSIIPILVIIVLLAIQAVTDLSLPEYTSKIVNVGIQQGGIDNAAPTIIREKEMNKILLFMNNSEKETVLKNYTLLNQKNLSKNDFKEYKDEYPALKSQSLYKLKNIDENTLKKLNSTMSKSIIIVSQLETKSDEVTALTKQLMNAFPKGALPKNADIFDIFSLLPQEQRIEMLKKINDKFAGMSDSMIEQAATVYVKNEYKVIGINTDKMQNHYITFSGLKMLILALIGVIASILVTLLSSRVAAKLSKKLREEVFTKVINFSNNEFNRFSTASLITRSTNDIQQVQMMMMLLFRIVIYAPILGVGAFVRAGNANSSMEWVIGIAILIILFLVIGLFSIAMPRFKKLQQLIDRLNLVSREILTGLTVIRAFGNEKHEEQRFDDVNRDLTRISLFVNRIMTIMMPTMMLIMNGIAVLIVWVGAEKINAGSMQVGDLMAFIQYTIQIVMAFIMISIISIILPRASVSAKRILEVLDTEISIKDPGNPQRFDESKRGYVEFKDVSFKYPYAKEEVLSHISFTANPGETTAIIGSTGSGKSTIINLIPRFFDVTEGEVLVSGVNVKNVKQHDLRDQLGFVPQKGILFSGTVESNVKYGKKDASAETIKKAVRIAQATDFVESKPDKYQSEISQGGDNVSGGQKQRLSIARAIAKNPDIYVFDDSFSALDFKTDAALRHALKKETQKSTVIIVAQRISTVLHAEQIIVLDEGKIVGKGTHHQLMKDCEIYRQIALSQLSKEELTNE</sequence>
<dbReference type="GO" id="GO:0005886">
    <property type="term" value="C:plasma membrane"/>
    <property type="evidence" value="ECO:0007669"/>
    <property type="project" value="UniProtKB-SubCell"/>
</dbReference>
<evidence type="ECO:0000256" key="2">
    <source>
        <dbReference type="ARBA" id="ARBA00022448"/>
    </source>
</evidence>
<evidence type="ECO:0000256" key="8">
    <source>
        <dbReference type="ARBA" id="ARBA00023136"/>
    </source>
</evidence>
<dbReference type="AlphaFoldDB" id="A0A410QD04"/>
<dbReference type="Pfam" id="PF00664">
    <property type="entry name" value="ABC_membrane"/>
    <property type="match status" value="1"/>
</dbReference>
<reference evidence="13" key="1">
    <citation type="submission" date="2019-01" db="EMBL/GenBank/DDBJ databases">
        <title>Draft genomes of a novel of Sporanaerobacter strains.</title>
        <authorList>
            <person name="Ma S."/>
        </authorList>
    </citation>
    <scope>NUCLEOTIDE SEQUENCE [LARGE SCALE GENOMIC DNA]</scope>
    <source>
        <strain evidence="13">NJN-17</strain>
    </source>
</reference>
<dbReference type="PROSITE" id="PS50929">
    <property type="entry name" value="ABC_TM1F"/>
    <property type="match status" value="1"/>
</dbReference>
<evidence type="ECO:0000256" key="5">
    <source>
        <dbReference type="ARBA" id="ARBA00022741"/>
    </source>
</evidence>
<dbReference type="FunFam" id="3.40.50.300:FF:000854">
    <property type="entry name" value="Multidrug ABC transporter ATP-binding protein"/>
    <property type="match status" value="1"/>
</dbReference>
<dbReference type="PROSITE" id="PS50893">
    <property type="entry name" value="ABC_TRANSPORTER_2"/>
    <property type="match status" value="1"/>
</dbReference>
<dbReference type="SUPFAM" id="SSF52540">
    <property type="entry name" value="P-loop containing nucleoside triphosphate hydrolases"/>
    <property type="match status" value="1"/>
</dbReference>
<organism evidence="12 13">
    <name type="scientific">Acidilutibacter cellobiosedens</name>
    <dbReference type="NCBI Taxonomy" id="2507161"/>
    <lineage>
        <taxon>Bacteria</taxon>
        <taxon>Bacillati</taxon>
        <taxon>Bacillota</taxon>
        <taxon>Tissierellia</taxon>
        <taxon>Tissierellales</taxon>
        <taxon>Acidilutibacteraceae</taxon>
        <taxon>Acidilutibacter</taxon>
    </lineage>
</organism>
<feature type="domain" description="ABC transmembrane type-1" evidence="11">
    <location>
        <begin position="210"/>
        <end position="470"/>
    </location>
</feature>
<dbReference type="Proteomes" id="UP000287969">
    <property type="component" value="Chromosome"/>
</dbReference>
<keyword evidence="13" id="KW-1185">Reference proteome</keyword>
<dbReference type="InterPro" id="IPR039421">
    <property type="entry name" value="Type_1_exporter"/>
</dbReference>
<evidence type="ECO:0000256" key="7">
    <source>
        <dbReference type="ARBA" id="ARBA00022989"/>
    </source>
</evidence>
<dbReference type="SUPFAM" id="SSF90123">
    <property type="entry name" value="ABC transporter transmembrane region"/>
    <property type="match status" value="1"/>
</dbReference>
<dbReference type="KEGG" id="spoa:EQM13_09505"/>
<keyword evidence="6 12" id="KW-0067">ATP-binding</keyword>
<evidence type="ECO:0000259" key="10">
    <source>
        <dbReference type="PROSITE" id="PS50893"/>
    </source>
</evidence>
<dbReference type="GO" id="GO:0016887">
    <property type="term" value="F:ATP hydrolysis activity"/>
    <property type="evidence" value="ECO:0007669"/>
    <property type="project" value="InterPro"/>
</dbReference>
<dbReference type="GO" id="GO:0015421">
    <property type="term" value="F:ABC-type oligopeptide transporter activity"/>
    <property type="evidence" value="ECO:0007669"/>
    <property type="project" value="TreeGrafter"/>
</dbReference>
<evidence type="ECO:0000313" key="12">
    <source>
        <dbReference type="EMBL" id="QAT61809.1"/>
    </source>
</evidence>
<evidence type="ECO:0000256" key="4">
    <source>
        <dbReference type="ARBA" id="ARBA00022692"/>
    </source>
</evidence>
<dbReference type="PROSITE" id="PS00211">
    <property type="entry name" value="ABC_TRANSPORTER_1"/>
    <property type="match status" value="1"/>
</dbReference>
<keyword evidence="4 9" id="KW-0812">Transmembrane</keyword>
<dbReference type="InterPro" id="IPR027417">
    <property type="entry name" value="P-loop_NTPase"/>
</dbReference>
<keyword evidence="7 9" id="KW-1133">Transmembrane helix</keyword>
<feature type="transmembrane region" description="Helical" evidence="9">
    <location>
        <begin position="329"/>
        <end position="349"/>
    </location>
</feature>
<feature type="transmembrane region" description="Helical" evidence="9">
    <location>
        <begin position="228"/>
        <end position="249"/>
    </location>
</feature>
<feature type="domain" description="ABC transporter" evidence="10">
    <location>
        <begin position="505"/>
        <end position="740"/>
    </location>
</feature>
<feature type="transmembrane region" description="Helical" evidence="9">
    <location>
        <begin position="450"/>
        <end position="468"/>
    </location>
</feature>
<evidence type="ECO:0000256" key="6">
    <source>
        <dbReference type="ARBA" id="ARBA00022840"/>
    </source>
</evidence>
<dbReference type="InterPro" id="IPR003439">
    <property type="entry name" value="ABC_transporter-like_ATP-bd"/>
</dbReference>
<dbReference type="OrthoDB" id="9762778at2"/>
<dbReference type="CDD" id="cd18548">
    <property type="entry name" value="ABC_6TM_Tm287_like"/>
    <property type="match status" value="1"/>
</dbReference>
<comment type="subcellular location">
    <subcellularLocation>
        <location evidence="1">Cell membrane</location>
        <topology evidence="1">Multi-pass membrane protein</topology>
    </subcellularLocation>
</comment>
<dbReference type="PANTHER" id="PTHR43394">
    <property type="entry name" value="ATP-DEPENDENT PERMEASE MDL1, MITOCHONDRIAL"/>
    <property type="match status" value="1"/>
</dbReference>
<dbReference type="InterPro" id="IPR011527">
    <property type="entry name" value="ABC1_TM_dom"/>
</dbReference>
<keyword evidence="5" id="KW-0547">Nucleotide-binding</keyword>
<dbReference type="Gene3D" id="3.40.50.300">
    <property type="entry name" value="P-loop containing nucleotide triphosphate hydrolases"/>
    <property type="match status" value="1"/>
</dbReference>
<dbReference type="InterPro" id="IPR003593">
    <property type="entry name" value="AAA+_ATPase"/>
</dbReference>
<keyword evidence="3" id="KW-1003">Cell membrane</keyword>
<accession>A0A410QD04</accession>
<dbReference type="Pfam" id="PF00005">
    <property type="entry name" value="ABC_tran"/>
    <property type="match status" value="1"/>
</dbReference>
<protein>
    <submittedName>
        <fullName evidence="12">ABC transporter ATP-binding protein</fullName>
    </submittedName>
</protein>
<feature type="transmembrane region" description="Helical" evidence="9">
    <location>
        <begin position="297"/>
        <end position="317"/>
    </location>
</feature>
<evidence type="ECO:0000256" key="3">
    <source>
        <dbReference type="ARBA" id="ARBA00022475"/>
    </source>
</evidence>
<feature type="transmembrane region" description="Helical" evidence="9">
    <location>
        <begin position="407"/>
        <end position="430"/>
    </location>
</feature>
<dbReference type="Gene3D" id="1.20.1560.10">
    <property type="entry name" value="ABC transporter type 1, transmembrane domain"/>
    <property type="match status" value="1"/>
</dbReference>
<evidence type="ECO:0000259" key="11">
    <source>
        <dbReference type="PROSITE" id="PS50929"/>
    </source>
</evidence>
<keyword evidence="8 9" id="KW-0472">Membrane</keyword>
<name>A0A410QD04_9FIRM</name>
<proteinExistence type="predicted"/>
<keyword evidence="2" id="KW-0813">Transport</keyword>
<evidence type="ECO:0000256" key="1">
    <source>
        <dbReference type="ARBA" id="ARBA00004651"/>
    </source>
</evidence>
<dbReference type="SMART" id="SM00382">
    <property type="entry name" value="AAA"/>
    <property type="match status" value="1"/>
</dbReference>
<dbReference type="PANTHER" id="PTHR43394:SF1">
    <property type="entry name" value="ATP-BINDING CASSETTE SUB-FAMILY B MEMBER 10, MITOCHONDRIAL"/>
    <property type="match status" value="1"/>
</dbReference>
<dbReference type="EMBL" id="CP035282">
    <property type="protein sequence ID" value="QAT61809.1"/>
    <property type="molecule type" value="Genomic_DNA"/>
</dbReference>
<dbReference type="InterPro" id="IPR036640">
    <property type="entry name" value="ABC1_TM_sf"/>
</dbReference>
<dbReference type="GO" id="GO:0005524">
    <property type="term" value="F:ATP binding"/>
    <property type="evidence" value="ECO:0007669"/>
    <property type="project" value="UniProtKB-KW"/>
</dbReference>
<evidence type="ECO:0000313" key="13">
    <source>
        <dbReference type="Proteomes" id="UP000287969"/>
    </source>
</evidence>
<dbReference type="RefSeq" id="WP_128752516.1">
    <property type="nucleotide sequence ID" value="NZ_CP035282.1"/>
</dbReference>
<dbReference type="InterPro" id="IPR017871">
    <property type="entry name" value="ABC_transporter-like_CS"/>
</dbReference>
<gene>
    <name evidence="12" type="ORF">EQM13_09505</name>
</gene>